<feature type="transmembrane region" description="Helical" evidence="7">
    <location>
        <begin position="126"/>
        <end position="144"/>
    </location>
</feature>
<evidence type="ECO:0000256" key="4">
    <source>
        <dbReference type="ARBA" id="ARBA00022989"/>
    </source>
</evidence>
<accession>A0A448ZDS6</accession>
<dbReference type="EMBL" id="CAACVS010000264">
    <property type="protein sequence ID" value="VEU40198.1"/>
    <property type="molecule type" value="Genomic_DNA"/>
</dbReference>
<feature type="transmembrane region" description="Helical" evidence="7">
    <location>
        <begin position="156"/>
        <end position="175"/>
    </location>
</feature>
<feature type="transmembrane region" description="Helical" evidence="7">
    <location>
        <begin position="89"/>
        <end position="106"/>
    </location>
</feature>
<dbReference type="InterPro" id="IPR051258">
    <property type="entry name" value="Diverse_Substrate_Transporter"/>
</dbReference>
<feature type="transmembrane region" description="Helical" evidence="7">
    <location>
        <begin position="226"/>
        <end position="249"/>
    </location>
</feature>
<dbReference type="OrthoDB" id="511355at2759"/>
<evidence type="ECO:0000256" key="2">
    <source>
        <dbReference type="ARBA" id="ARBA00022475"/>
    </source>
</evidence>
<keyword evidence="3 7" id="KW-0812">Transmembrane</keyword>
<dbReference type="Proteomes" id="UP000291116">
    <property type="component" value="Unassembled WGS sequence"/>
</dbReference>
<reference evidence="9 10" key="1">
    <citation type="submission" date="2019-01" db="EMBL/GenBank/DDBJ databases">
        <authorList>
            <person name="Ferrante I. M."/>
        </authorList>
    </citation>
    <scope>NUCLEOTIDE SEQUENCE [LARGE SCALE GENOMIC DNA]</scope>
    <source>
        <strain evidence="9 10">B856</strain>
    </source>
</reference>
<keyword evidence="4 7" id="KW-1133">Transmembrane helix</keyword>
<feature type="compositionally biased region" description="Polar residues" evidence="6">
    <location>
        <begin position="1"/>
        <end position="13"/>
    </location>
</feature>
<evidence type="ECO:0000256" key="3">
    <source>
        <dbReference type="ARBA" id="ARBA00022692"/>
    </source>
</evidence>
<feature type="transmembrane region" description="Helical" evidence="7">
    <location>
        <begin position="57"/>
        <end position="77"/>
    </location>
</feature>
<dbReference type="InterPro" id="IPR000620">
    <property type="entry name" value="EamA_dom"/>
</dbReference>
<dbReference type="Pfam" id="PF00892">
    <property type="entry name" value="EamA"/>
    <property type="match status" value="1"/>
</dbReference>
<sequence>MGSEQNNSSTSCTNHHHVHQDSETSPLLLASPSTTDNELREAPSRGMISAAKQKGRLLLLLVAFLYGSLSVSLRAVYARPGPPAPSILSATRGWMSVLCLWPIAALQSPPVTNGSPSTEIYSKASFYWFAFELAVFNFGTQGLLNIGLVTTASARSAFFTQLSVIITPILTYCIGRVRGKQILVEKKVWFSCFVALLGLYILSSDKSGGSNSGSNESTHPSVGNNALHVFSFGDWCCLGSAFCWSYYIYRLSDWGGRYDETQTMLIKNIFMAILYTLWTVASYFYANECSSSGDSGGSFCLWEGWRDPISMVVLFYTAASSGALCDVLQQTAQSIVPAAESNVLLSLEPVFSALLAMILLTELPSAHELIGGAYIIGASLLSSN</sequence>
<feature type="domain" description="EamA" evidence="8">
    <location>
        <begin position="232"/>
        <end position="382"/>
    </location>
</feature>
<keyword evidence="10" id="KW-1185">Reference proteome</keyword>
<keyword evidence="5 7" id="KW-0472">Membrane</keyword>
<feature type="region of interest" description="Disordered" evidence="6">
    <location>
        <begin position="1"/>
        <end position="42"/>
    </location>
</feature>
<keyword evidence="2" id="KW-1003">Cell membrane</keyword>
<feature type="transmembrane region" description="Helical" evidence="7">
    <location>
        <begin position="269"/>
        <end position="286"/>
    </location>
</feature>
<dbReference type="PANTHER" id="PTHR42920">
    <property type="entry name" value="OS03G0707200 PROTEIN-RELATED"/>
    <property type="match status" value="1"/>
</dbReference>
<evidence type="ECO:0000259" key="8">
    <source>
        <dbReference type="Pfam" id="PF00892"/>
    </source>
</evidence>
<dbReference type="GO" id="GO:0005886">
    <property type="term" value="C:plasma membrane"/>
    <property type="evidence" value="ECO:0007669"/>
    <property type="project" value="UniProtKB-SubCell"/>
</dbReference>
<evidence type="ECO:0000256" key="7">
    <source>
        <dbReference type="SAM" id="Phobius"/>
    </source>
</evidence>
<evidence type="ECO:0000256" key="5">
    <source>
        <dbReference type="ARBA" id="ARBA00023136"/>
    </source>
</evidence>
<name>A0A448ZDS6_9STRA</name>
<dbReference type="AlphaFoldDB" id="A0A448ZDS6"/>
<protein>
    <recommendedName>
        <fullName evidence="8">EamA domain-containing protein</fullName>
    </recommendedName>
</protein>
<evidence type="ECO:0000313" key="9">
    <source>
        <dbReference type="EMBL" id="VEU40198.1"/>
    </source>
</evidence>
<dbReference type="PANTHER" id="PTHR42920:SF5">
    <property type="entry name" value="EAMA DOMAIN-CONTAINING PROTEIN"/>
    <property type="match status" value="1"/>
</dbReference>
<comment type="subcellular location">
    <subcellularLocation>
        <location evidence="1">Cell membrane</location>
        <topology evidence="1">Multi-pass membrane protein</topology>
    </subcellularLocation>
</comment>
<organism evidence="9 10">
    <name type="scientific">Pseudo-nitzschia multistriata</name>
    <dbReference type="NCBI Taxonomy" id="183589"/>
    <lineage>
        <taxon>Eukaryota</taxon>
        <taxon>Sar</taxon>
        <taxon>Stramenopiles</taxon>
        <taxon>Ochrophyta</taxon>
        <taxon>Bacillariophyta</taxon>
        <taxon>Bacillariophyceae</taxon>
        <taxon>Bacillariophycidae</taxon>
        <taxon>Bacillariales</taxon>
        <taxon>Bacillariaceae</taxon>
        <taxon>Pseudo-nitzschia</taxon>
    </lineage>
</organism>
<dbReference type="InterPro" id="IPR037185">
    <property type="entry name" value="EmrE-like"/>
</dbReference>
<evidence type="ECO:0000256" key="1">
    <source>
        <dbReference type="ARBA" id="ARBA00004651"/>
    </source>
</evidence>
<evidence type="ECO:0000256" key="6">
    <source>
        <dbReference type="SAM" id="MobiDB-lite"/>
    </source>
</evidence>
<proteinExistence type="predicted"/>
<feature type="transmembrane region" description="Helical" evidence="7">
    <location>
        <begin position="187"/>
        <end position="203"/>
    </location>
</feature>
<evidence type="ECO:0000313" key="10">
    <source>
        <dbReference type="Proteomes" id="UP000291116"/>
    </source>
</evidence>
<dbReference type="SUPFAM" id="SSF103481">
    <property type="entry name" value="Multidrug resistance efflux transporter EmrE"/>
    <property type="match status" value="1"/>
</dbReference>
<gene>
    <name evidence="9" type="ORF">PSNMU_V1.4_AUG-EV-PASAV3_0070750</name>
</gene>